<sequence>MTKPDRTHIRDIWSPAEDSWDISANPAPDSDQPLDLATFLPYRLSILNIAVSKALSELYADRFHLTRHEWRILAALGNHQPLSGTELGRITSMEKMTVSRAVNRLRQAGLVSAHTNSADRRQKTLHLTDQGTAVYNQIIPLAREREAAILSALSKKEYQTLNHLMEKIFRQATRLQQQDDQDPA</sequence>
<dbReference type="SMART" id="SM00347">
    <property type="entry name" value="HTH_MARR"/>
    <property type="match status" value="1"/>
</dbReference>
<reference evidence="5" key="1">
    <citation type="journal article" date="2014" name="Int. J. Syst. Evol. Microbiol.">
        <title>Complete genome of a new Firmicutes species belonging to the dominant human colonic microbiota ('Ruminococcus bicirculans') reveals two chromosomes and a selective capacity to utilize plant glucans.</title>
        <authorList>
            <consortium name="NISC Comparative Sequencing Program"/>
            <person name="Wegmann U."/>
            <person name="Louis P."/>
            <person name="Goesmann A."/>
            <person name="Henrissat B."/>
            <person name="Duncan S.H."/>
            <person name="Flint H.J."/>
        </authorList>
    </citation>
    <scope>NUCLEOTIDE SEQUENCE</scope>
    <source>
        <strain evidence="5">NBRC 103408</strain>
    </source>
</reference>
<dbReference type="EMBL" id="BSNF01000006">
    <property type="protein sequence ID" value="GLQ06348.1"/>
    <property type="molecule type" value="Genomic_DNA"/>
</dbReference>
<dbReference type="Gene3D" id="1.10.10.10">
    <property type="entry name" value="Winged helix-like DNA-binding domain superfamily/Winged helix DNA-binding domain"/>
    <property type="match status" value="1"/>
</dbReference>
<dbReference type="InterPro" id="IPR052067">
    <property type="entry name" value="Metal_resp_HTH_trans_reg"/>
</dbReference>
<dbReference type="PRINTS" id="PR00598">
    <property type="entry name" value="HTHMARR"/>
</dbReference>
<accession>A0ABQ5U530</accession>
<evidence type="ECO:0000256" key="2">
    <source>
        <dbReference type="ARBA" id="ARBA00023125"/>
    </source>
</evidence>
<proteinExistence type="predicted"/>
<dbReference type="RefSeq" id="WP_169560397.1">
    <property type="nucleotide sequence ID" value="NZ_BSNF01000006.1"/>
</dbReference>
<keyword evidence="2" id="KW-0238">DNA-binding</keyword>
<keyword evidence="6" id="KW-1185">Reference proteome</keyword>
<evidence type="ECO:0000256" key="1">
    <source>
        <dbReference type="ARBA" id="ARBA00023015"/>
    </source>
</evidence>
<evidence type="ECO:0000313" key="6">
    <source>
        <dbReference type="Proteomes" id="UP001161409"/>
    </source>
</evidence>
<dbReference type="PANTHER" id="PTHR35790:SF4">
    <property type="entry name" value="HTH-TYPE TRANSCRIPTIONAL REGULATOR PCHR"/>
    <property type="match status" value="1"/>
</dbReference>
<dbReference type="Pfam" id="PF12802">
    <property type="entry name" value="MarR_2"/>
    <property type="match status" value="1"/>
</dbReference>
<evidence type="ECO:0000313" key="5">
    <source>
        <dbReference type="EMBL" id="GLQ06348.1"/>
    </source>
</evidence>
<dbReference type="PROSITE" id="PS50995">
    <property type="entry name" value="HTH_MARR_2"/>
    <property type="match status" value="1"/>
</dbReference>
<dbReference type="SUPFAM" id="SSF46785">
    <property type="entry name" value="Winged helix' DNA-binding domain"/>
    <property type="match status" value="1"/>
</dbReference>
<dbReference type="InterPro" id="IPR000835">
    <property type="entry name" value="HTH_MarR-typ"/>
</dbReference>
<protein>
    <submittedName>
        <fullName evidence="5">Transcriptional regulator</fullName>
    </submittedName>
</protein>
<evidence type="ECO:0000259" key="4">
    <source>
        <dbReference type="PROSITE" id="PS50995"/>
    </source>
</evidence>
<feature type="domain" description="HTH marR-type" evidence="4">
    <location>
        <begin position="37"/>
        <end position="170"/>
    </location>
</feature>
<dbReference type="Proteomes" id="UP001161409">
    <property type="component" value="Unassembled WGS sequence"/>
</dbReference>
<dbReference type="InterPro" id="IPR036390">
    <property type="entry name" value="WH_DNA-bd_sf"/>
</dbReference>
<gene>
    <name evidence="5" type="ORF">GCM10007924_15690</name>
</gene>
<comment type="caution">
    <text evidence="5">The sequence shown here is derived from an EMBL/GenBank/DDBJ whole genome shotgun (WGS) entry which is preliminary data.</text>
</comment>
<evidence type="ECO:0000256" key="3">
    <source>
        <dbReference type="ARBA" id="ARBA00023163"/>
    </source>
</evidence>
<reference evidence="5" key="2">
    <citation type="submission" date="2023-01" db="EMBL/GenBank/DDBJ databases">
        <title>Draft genome sequence of Sneathiella chinensis strain NBRC 103408.</title>
        <authorList>
            <person name="Sun Q."/>
            <person name="Mori K."/>
        </authorList>
    </citation>
    <scope>NUCLEOTIDE SEQUENCE</scope>
    <source>
        <strain evidence="5">NBRC 103408</strain>
    </source>
</reference>
<organism evidence="5 6">
    <name type="scientific">Sneathiella chinensis</name>
    <dbReference type="NCBI Taxonomy" id="349750"/>
    <lineage>
        <taxon>Bacteria</taxon>
        <taxon>Pseudomonadati</taxon>
        <taxon>Pseudomonadota</taxon>
        <taxon>Alphaproteobacteria</taxon>
        <taxon>Sneathiellales</taxon>
        <taxon>Sneathiellaceae</taxon>
        <taxon>Sneathiella</taxon>
    </lineage>
</organism>
<dbReference type="InterPro" id="IPR036388">
    <property type="entry name" value="WH-like_DNA-bd_sf"/>
</dbReference>
<name>A0ABQ5U530_9PROT</name>
<keyword evidence="1" id="KW-0805">Transcription regulation</keyword>
<keyword evidence="3" id="KW-0804">Transcription</keyword>
<dbReference type="PANTHER" id="PTHR35790">
    <property type="entry name" value="HTH-TYPE TRANSCRIPTIONAL REGULATOR PCHR"/>
    <property type="match status" value="1"/>
</dbReference>